<dbReference type="STRING" id="1798364.A3G54_00430"/>
<accession>A0A1F5XZZ4</accession>
<sequence>MSYSQAFEKIAIKLKKKDRTLFDQLSVQIEKTIRIPSIGKPLRYTLKNRRRLHVGSFVLVYEFYDSELRFIDFDHHDKIYKKYK</sequence>
<dbReference type="AlphaFoldDB" id="A0A1F5XZZ4"/>
<evidence type="ECO:0000256" key="1">
    <source>
        <dbReference type="ARBA" id="ARBA00022649"/>
    </source>
</evidence>
<dbReference type="InterPro" id="IPR007712">
    <property type="entry name" value="RelE/ParE_toxin"/>
</dbReference>
<evidence type="ECO:0008006" key="4">
    <source>
        <dbReference type="Google" id="ProtNLM"/>
    </source>
</evidence>
<reference evidence="2 3" key="1">
    <citation type="journal article" date="2016" name="Nat. Commun.">
        <title>Thousands of microbial genomes shed light on interconnected biogeochemical processes in an aquifer system.</title>
        <authorList>
            <person name="Anantharaman K."/>
            <person name="Brown C.T."/>
            <person name="Hug L.A."/>
            <person name="Sharon I."/>
            <person name="Castelle C.J."/>
            <person name="Probst A.J."/>
            <person name="Thomas B.C."/>
            <person name="Singh A."/>
            <person name="Wilkins M.J."/>
            <person name="Karaoz U."/>
            <person name="Brodie E.L."/>
            <person name="Williams K.H."/>
            <person name="Hubbard S.S."/>
            <person name="Banfield J.F."/>
        </authorList>
    </citation>
    <scope>NUCLEOTIDE SEQUENCE [LARGE SCALE GENOMIC DNA]</scope>
</reference>
<proteinExistence type="predicted"/>
<dbReference type="SUPFAM" id="SSF143011">
    <property type="entry name" value="RelE-like"/>
    <property type="match status" value="1"/>
</dbReference>
<evidence type="ECO:0000313" key="3">
    <source>
        <dbReference type="Proteomes" id="UP000178894"/>
    </source>
</evidence>
<dbReference type="Pfam" id="PF05016">
    <property type="entry name" value="ParE_toxin"/>
    <property type="match status" value="1"/>
</dbReference>
<comment type="caution">
    <text evidence="2">The sequence shown here is derived from an EMBL/GenBank/DDBJ whole genome shotgun (WGS) entry which is preliminary data.</text>
</comment>
<dbReference type="EMBL" id="MFIQ01000021">
    <property type="protein sequence ID" value="OGF93360.1"/>
    <property type="molecule type" value="Genomic_DNA"/>
</dbReference>
<keyword evidence="1" id="KW-1277">Toxin-antitoxin system</keyword>
<protein>
    <recommendedName>
        <fullName evidence="4">Addiction module toxin RelE</fullName>
    </recommendedName>
</protein>
<dbReference type="InterPro" id="IPR035093">
    <property type="entry name" value="RelE/ParE_toxin_dom_sf"/>
</dbReference>
<evidence type="ECO:0000313" key="2">
    <source>
        <dbReference type="EMBL" id="OGF93360.1"/>
    </source>
</evidence>
<gene>
    <name evidence="2" type="ORF">A3G54_00430</name>
</gene>
<dbReference type="Gene3D" id="3.30.2310.20">
    <property type="entry name" value="RelE-like"/>
    <property type="match status" value="1"/>
</dbReference>
<name>A0A1F5XZZ4_9BACT</name>
<organism evidence="2 3">
    <name type="scientific">Candidatus Giovannonibacteria bacterium RIFCSPLOWO2_12_FULL_44_15</name>
    <dbReference type="NCBI Taxonomy" id="1798364"/>
    <lineage>
        <taxon>Bacteria</taxon>
        <taxon>Candidatus Giovannoniibacteriota</taxon>
    </lineage>
</organism>
<dbReference type="Proteomes" id="UP000178894">
    <property type="component" value="Unassembled WGS sequence"/>
</dbReference>